<reference evidence="1 2" key="2">
    <citation type="journal article" date="2021" name="Genomics">
        <title>High-quality reference genome for Clonorchis sinensis.</title>
        <authorList>
            <person name="Young N.D."/>
            <person name="Stroehlein A.J."/>
            <person name="Kinkar L."/>
            <person name="Wang T."/>
            <person name="Sohn W.M."/>
            <person name="Chang B.C.H."/>
            <person name="Kaur P."/>
            <person name="Weisz D."/>
            <person name="Dudchenko O."/>
            <person name="Aiden E.L."/>
            <person name="Korhonen P.K."/>
            <person name="Gasser R.B."/>
        </authorList>
    </citation>
    <scope>NUCLEOTIDE SEQUENCE [LARGE SCALE GENOMIC DNA]</scope>
    <source>
        <strain evidence="1">Cs-k2</strain>
    </source>
</reference>
<name>A0A8T1M1G1_CLOSI</name>
<dbReference type="EMBL" id="NIRI02000056">
    <property type="protein sequence ID" value="KAG5443043.1"/>
    <property type="molecule type" value="Genomic_DNA"/>
</dbReference>
<dbReference type="OrthoDB" id="114660at2759"/>
<organism evidence="1 2">
    <name type="scientific">Clonorchis sinensis</name>
    <name type="common">Chinese liver fluke</name>
    <dbReference type="NCBI Taxonomy" id="79923"/>
    <lineage>
        <taxon>Eukaryota</taxon>
        <taxon>Metazoa</taxon>
        <taxon>Spiralia</taxon>
        <taxon>Lophotrochozoa</taxon>
        <taxon>Platyhelminthes</taxon>
        <taxon>Trematoda</taxon>
        <taxon>Digenea</taxon>
        <taxon>Opisthorchiida</taxon>
        <taxon>Opisthorchiata</taxon>
        <taxon>Opisthorchiidae</taxon>
        <taxon>Clonorchis</taxon>
    </lineage>
</organism>
<dbReference type="AlphaFoldDB" id="A0A8T1M1G1"/>
<keyword evidence="2" id="KW-1185">Reference proteome</keyword>
<gene>
    <name evidence="1" type="ORF">CSKR_202709</name>
</gene>
<accession>A0A8T1M1G1</accession>
<evidence type="ECO:0000313" key="1">
    <source>
        <dbReference type="EMBL" id="KAG5443043.1"/>
    </source>
</evidence>
<dbReference type="Proteomes" id="UP000286415">
    <property type="component" value="Unassembled WGS sequence"/>
</dbReference>
<comment type="caution">
    <text evidence="1">The sequence shown here is derived from an EMBL/GenBank/DDBJ whole genome shotgun (WGS) entry which is preliminary data.</text>
</comment>
<feature type="non-terminal residue" evidence="1">
    <location>
        <position position="64"/>
    </location>
</feature>
<evidence type="ECO:0000313" key="2">
    <source>
        <dbReference type="Proteomes" id="UP000286415"/>
    </source>
</evidence>
<sequence>MNTLTNNMQSEMSRVGTSSNLVVKPVHCRKMPGDFIIKCYRREIHFTWIPPKEELQKVMIKFKQ</sequence>
<reference evidence="1 2" key="1">
    <citation type="journal article" date="2018" name="Biotechnol. Adv.">
        <title>Improved genomic resources and new bioinformatic workflow for the carcinogenic parasite Clonorchis sinensis: Biotechnological implications.</title>
        <authorList>
            <person name="Wang D."/>
            <person name="Korhonen P.K."/>
            <person name="Gasser R.B."/>
            <person name="Young N.D."/>
        </authorList>
    </citation>
    <scope>NUCLEOTIDE SEQUENCE [LARGE SCALE GENOMIC DNA]</scope>
    <source>
        <strain evidence="1">Cs-k2</strain>
    </source>
</reference>
<protein>
    <submittedName>
        <fullName evidence="1">Uncharacterized protein</fullName>
    </submittedName>
</protein>
<proteinExistence type="predicted"/>